<dbReference type="FunFam" id="1.10.8.60:FF:000025">
    <property type="entry name" value="Katanin p60 ATPase-containing subunit A1"/>
    <property type="match status" value="1"/>
</dbReference>
<evidence type="ECO:0000256" key="8">
    <source>
        <dbReference type="HAMAP-Rule" id="MF_03023"/>
    </source>
</evidence>
<keyword evidence="2 8" id="KW-0963">Cytoplasm</keyword>
<comment type="activity regulation">
    <text evidence="8">ATPase activity is stimulated by microtubules, which promote homooligomerization. ATP-dependent microtubule severing is stimulated by interaction with KATNB1.</text>
</comment>
<feature type="binding site" evidence="8">
    <location>
        <begin position="272"/>
        <end position="279"/>
    </location>
    <ligand>
        <name>ATP</name>
        <dbReference type="ChEBI" id="CHEBI:30616"/>
    </ligand>
</feature>
<dbReference type="GO" id="GO:0051013">
    <property type="term" value="P:microtubule severing"/>
    <property type="evidence" value="ECO:0007669"/>
    <property type="project" value="UniProtKB-UniRule"/>
</dbReference>
<dbReference type="SMART" id="SM00382">
    <property type="entry name" value="AAA"/>
    <property type="match status" value="1"/>
</dbReference>
<dbReference type="GO" id="GO:0000922">
    <property type="term" value="C:spindle pole"/>
    <property type="evidence" value="ECO:0007669"/>
    <property type="project" value="UniProtKB-SubCell"/>
</dbReference>
<evidence type="ECO:0000313" key="11">
    <source>
        <dbReference type="EMBL" id="NOV46815.1"/>
    </source>
</evidence>
<dbReference type="GO" id="GO:0051301">
    <property type="term" value="P:cell division"/>
    <property type="evidence" value="ECO:0007669"/>
    <property type="project" value="UniProtKB-KW"/>
</dbReference>
<dbReference type="PANTHER" id="PTHR23074:SF19">
    <property type="entry name" value="KATANIN P60 ATPASE-CONTAINING SUBUNIT A1"/>
    <property type="match status" value="1"/>
</dbReference>
<evidence type="ECO:0000256" key="1">
    <source>
        <dbReference type="ARBA" id="ARBA00004186"/>
    </source>
</evidence>
<evidence type="ECO:0000256" key="7">
    <source>
        <dbReference type="ARBA" id="ARBA00023235"/>
    </source>
</evidence>
<dbReference type="InterPro" id="IPR003593">
    <property type="entry name" value="AAA+_ATPase"/>
</dbReference>
<dbReference type="EMBL" id="GIIL01003089">
    <property type="protein sequence ID" value="NOV46815.1"/>
    <property type="molecule type" value="Transcribed_RNA"/>
</dbReference>
<dbReference type="GO" id="GO:0005813">
    <property type="term" value="C:centrosome"/>
    <property type="evidence" value="ECO:0007669"/>
    <property type="project" value="UniProtKB-SubCell"/>
</dbReference>
<keyword evidence="8" id="KW-0132">Cell division</keyword>
<keyword evidence="8" id="KW-0498">Mitosis</keyword>
<keyword evidence="7 8" id="KW-0413">Isomerase</keyword>
<sequence length="512" mass="58664">MDVANCEIGENTKMAREMTLLGNYESAEIYYQAVMQMIQRQVHLVNDTSRKAKWNVVQKQINDENLQLKRVQIPLNKFKINPHNERAIRVRNPILEEPSKYNIINDPDVWPPPPDADLDVWPAPINAEHKPTRPIKSNLKKPLPNRKVTTPKTPAVNGKKSTVKPSFNRPTVPLKDKDTKRDSKDKNDKEKEEKETKEESEKKFEPSCILEADLVDMLERDIVQKNPNIHWDDIADLHEAKRLLEEAVVLPMWMPDFFKGIRRPWKGVLMVGPPGTGKTMLAKAVATECGTTFFNVSSSTLTSKYRGESEKIVRLLFEMARFYAPSTIFIDEIDSLCSRRGSESEHEASRRVKSELLVQMDGISSNSEEASKVVMVLAATNFPWDIDEAMRRRLEKRIYIPLPNDEGREALLKINLREVQVDPSVDLSDISRRLKGYSGADITNVCRDASMMSMRRKISGLRPEQIRQLPKEELDLPVSTQDFLEAVNKCNKSVSKDDLKKYEEWMSKFGSS</sequence>
<dbReference type="InterPro" id="IPR027417">
    <property type="entry name" value="P-loop_NTPase"/>
</dbReference>
<evidence type="ECO:0000256" key="3">
    <source>
        <dbReference type="ARBA" id="ARBA00022701"/>
    </source>
</evidence>
<evidence type="ECO:0000256" key="9">
    <source>
        <dbReference type="SAM" id="MobiDB-lite"/>
    </source>
</evidence>
<dbReference type="Pfam" id="PF09336">
    <property type="entry name" value="Vps4_C"/>
    <property type="match status" value="1"/>
</dbReference>
<dbReference type="GO" id="GO:0016887">
    <property type="term" value="F:ATP hydrolysis activity"/>
    <property type="evidence" value="ECO:0007669"/>
    <property type="project" value="InterPro"/>
</dbReference>
<dbReference type="Pfam" id="PF17862">
    <property type="entry name" value="AAA_lid_3"/>
    <property type="match status" value="1"/>
</dbReference>
<feature type="domain" description="AAA+ ATPase" evidence="10">
    <location>
        <begin position="264"/>
        <end position="404"/>
    </location>
</feature>
<dbReference type="InterPro" id="IPR003959">
    <property type="entry name" value="ATPase_AAA_core"/>
</dbReference>
<dbReference type="Gene3D" id="1.10.8.60">
    <property type="match status" value="1"/>
</dbReference>
<dbReference type="CDD" id="cd19522">
    <property type="entry name" value="RecA-like_KTNA1"/>
    <property type="match status" value="1"/>
</dbReference>
<evidence type="ECO:0000256" key="2">
    <source>
        <dbReference type="ARBA" id="ARBA00022490"/>
    </source>
</evidence>
<reference evidence="11" key="1">
    <citation type="submission" date="2020-03" db="EMBL/GenBank/DDBJ databases">
        <title>Transcriptomic Profiling of the Digestive Tract of the Rat Flea, Xenopsylla cheopis, Following Blood Feeding and Infection with Yersinia pestis.</title>
        <authorList>
            <person name="Bland D.M."/>
            <person name="Martens C.A."/>
            <person name="Virtaneva K."/>
            <person name="Kanakabandi K."/>
            <person name="Long D."/>
            <person name="Rosenke R."/>
            <person name="Saturday G.A."/>
            <person name="Hoyt F.H."/>
            <person name="Bruno D.P."/>
            <person name="Ribeiro J.M.C."/>
            <person name="Hinnebusch J."/>
        </authorList>
    </citation>
    <scope>NUCLEOTIDE SEQUENCE</scope>
</reference>
<comment type="subcellular location">
    <subcellularLocation>
        <location evidence="1 8">Cytoplasm</location>
        <location evidence="1 8">Cytoskeleton</location>
        <location evidence="1 8">Spindle</location>
    </subcellularLocation>
    <subcellularLocation>
        <location evidence="8">Cytoplasm</location>
    </subcellularLocation>
    <subcellularLocation>
        <location evidence="8">Cytoplasm</location>
        <location evidence="8">Cytoskeleton</location>
        <location evidence="8">Microtubule organizing center</location>
        <location evidence="8">Centrosome</location>
    </subcellularLocation>
    <subcellularLocation>
        <location evidence="8">Cytoplasm</location>
        <location evidence="8">Cytoskeleton</location>
        <location evidence="8">Spindle pole</location>
    </subcellularLocation>
    <text evidence="8">Predominantly cytoplasmic. Also localized to the interphase centrosome and the mitotic spindle poles. Enhanced recruitment to the mitotic spindle poles requires microtubules and interaction with KATNB1.</text>
</comment>
<keyword evidence="5 8" id="KW-0067">ATP-binding</keyword>
<dbReference type="EC" id="5.6.1.1" evidence="8"/>
<dbReference type="GO" id="GO:0008568">
    <property type="term" value="F:microtubule severing ATPase activity"/>
    <property type="evidence" value="ECO:0007669"/>
    <property type="project" value="UniProtKB-EC"/>
</dbReference>
<dbReference type="FunFam" id="3.40.50.300:FF:000159">
    <property type="entry name" value="Katanin p60 ATPase-containing subunit A1"/>
    <property type="match status" value="1"/>
</dbReference>
<dbReference type="PANTHER" id="PTHR23074">
    <property type="entry name" value="AAA DOMAIN-CONTAINING"/>
    <property type="match status" value="1"/>
</dbReference>
<comment type="catalytic activity">
    <reaction evidence="8">
        <text>n ATP + n H2O + a microtubule = n ADP + n phosphate + (n+1) alpha/beta tubulin heterodimers.</text>
        <dbReference type="EC" id="5.6.1.1"/>
    </reaction>
</comment>
<dbReference type="InterPro" id="IPR048612">
    <property type="entry name" value="KTNA1_AAA_dom"/>
</dbReference>
<dbReference type="InterPro" id="IPR028596">
    <property type="entry name" value="KATNA1"/>
</dbReference>
<dbReference type="Pfam" id="PF21126">
    <property type="entry name" value="KATNA1_MIT"/>
    <property type="match status" value="1"/>
</dbReference>
<dbReference type="InterPro" id="IPR015415">
    <property type="entry name" value="Spast_Vps4_C"/>
</dbReference>
<dbReference type="InterPro" id="IPR050304">
    <property type="entry name" value="MT-severing_AAA_ATPase"/>
</dbReference>
<evidence type="ECO:0000259" key="10">
    <source>
        <dbReference type="SMART" id="SM00382"/>
    </source>
</evidence>
<dbReference type="InterPro" id="IPR041569">
    <property type="entry name" value="AAA_lid_3"/>
</dbReference>
<feature type="compositionally biased region" description="Polar residues" evidence="9">
    <location>
        <begin position="159"/>
        <end position="169"/>
    </location>
</feature>
<keyword evidence="4 8" id="KW-0547">Nucleotide-binding</keyword>
<dbReference type="HAMAP" id="MF_03023">
    <property type="entry name" value="Katanin_p60_A1"/>
    <property type="match status" value="1"/>
</dbReference>
<dbReference type="AlphaFoldDB" id="A0A6M2DKE2"/>
<feature type="region of interest" description="Disordered" evidence="9">
    <location>
        <begin position="114"/>
        <end position="203"/>
    </location>
</feature>
<dbReference type="GO" id="GO:0005737">
    <property type="term" value="C:cytoplasm"/>
    <property type="evidence" value="ECO:0007669"/>
    <property type="project" value="UniProtKB-SubCell"/>
</dbReference>
<name>A0A6M2DKE2_XENCH</name>
<dbReference type="GO" id="GO:0005874">
    <property type="term" value="C:microtubule"/>
    <property type="evidence" value="ECO:0007669"/>
    <property type="project" value="UniProtKB-KW"/>
</dbReference>
<dbReference type="Pfam" id="PF00004">
    <property type="entry name" value="AAA"/>
    <property type="match status" value="1"/>
</dbReference>
<dbReference type="CDD" id="cd21748">
    <property type="entry name" value="Kp60-NTD"/>
    <property type="match status" value="1"/>
</dbReference>
<dbReference type="SUPFAM" id="SSF52540">
    <property type="entry name" value="P-loop containing nucleoside triphosphate hydrolases"/>
    <property type="match status" value="1"/>
</dbReference>
<keyword evidence="8" id="KW-0131">Cell cycle</keyword>
<keyword evidence="3 8" id="KW-0493">Microtubule</keyword>
<dbReference type="Gene3D" id="3.40.50.300">
    <property type="entry name" value="P-loop containing nucleotide triphosphate hydrolases"/>
    <property type="match status" value="1"/>
</dbReference>
<gene>
    <name evidence="8" type="primary">KATNA1</name>
</gene>
<comment type="subunit">
    <text evidence="8">Can homooligomerize into hexameric rings, which may be promoted by interaction with microtubules. Interacts with KATNB1, which may serve as a targeting subunit.</text>
</comment>
<keyword evidence="6 8" id="KW-0206">Cytoskeleton</keyword>
<evidence type="ECO:0000256" key="4">
    <source>
        <dbReference type="ARBA" id="ARBA00022741"/>
    </source>
</evidence>
<dbReference type="GO" id="GO:0005524">
    <property type="term" value="F:ATP binding"/>
    <property type="evidence" value="ECO:0007669"/>
    <property type="project" value="UniProtKB-KW"/>
</dbReference>
<feature type="compositionally biased region" description="Basic and acidic residues" evidence="9">
    <location>
        <begin position="174"/>
        <end position="203"/>
    </location>
</feature>
<proteinExistence type="inferred from homology"/>
<comment type="similarity">
    <text evidence="8">Belongs to the AAA ATPase family. Katanin p60 subunit A1 subfamily.</text>
</comment>
<dbReference type="GO" id="GO:0008017">
    <property type="term" value="F:microtubule binding"/>
    <property type="evidence" value="ECO:0007669"/>
    <property type="project" value="UniProtKB-UniRule"/>
</dbReference>
<organism evidence="11">
    <name type="scientific">Xenopsylla cheopis</name>
    <name type="common">Oriental rat flea</name>
    <name type="synonym">Pulex cheopis</name>
    <dbReference type="NCBI Taxonomy" id="163159"/>
    <lineage>
        <taxon>Eukaryota</taxon>
        <taxon>Metazoa</taxon>
        <taxon>Ecdysozoa</taxon>
        <taxon>Arthropoda</taxon>
        <taxon>Hexapoda</taxon>
        <taxon>Insecta</taxon>
        <taxon>Pterygota</taxon>
        <taxon>Neoptera</taxon>
        <taxon>Endopterygota</taxon>
        <taxon>Siphonaptera</taxon>
        <taxon>Pulicidae</taxon>
        <taxon>Xenopsyllinae</taxon>
        <taxon>Xenopsylla</taxon>
    </lineage>
</organism>
<accession>A0A6M2DKE2</accession>
<evidence type="ECO:0000256" key="5">
    <source>
        <dbReference type="ARBA" id="ARBA00022840"/>
    </source>
</evidence>
<dbReference type="InterPro" id="IPR048611">
    <property type="entry name" value="KATNA1_MIT"/>
</dbReference>
<protein>
    <recommendedName>
        <fullName evidence="8">Katanin p60 ATPase-containing subunit A1</fullName>
        <shortName evidence="8">Katanin p60 subunit A1</shortName>
        <ecNumber evidence="8">5.6.1.1</ecNumber>
    </recommendedName>
    <alternativeName>
        <fullName evidence="8">p60 katanin</fullName>
    </alternativeName>
</protein>
<comment type="function">
    <text evidence="8">Catalytic subunit of a complex which severs microtubules in an ATP-dependent manner. Microtubule severing may promote rapid reorganization of cellular microtubule arrays and the release of microtubules from the centrosome following nucleation.</text>
</comment>
<evidence type="ECO:0000256" key="6">
    <source>
        <dbReference type="ARBA" id="ARBA00023212"/>
    </source>
</evidence>
<dbReference type="Gene3D" id="1.20.58.80">
    <property type="entry name" value="Phosphotransferase system, lactose/cellobiose-type IIA subunit"/>
    <property type="match status" value="1"/>
</dbReference>
<dbReference type="FunFam" id="1.20.58.80:FF:000003">
    <property type="entry name" value="Katanin p60 ATPase-containing subunit A1"/>
    <property type="match status" value="1"/>
</dbReference>